<evidence type="ECO:0000313" key="4">
    <source>
        <dbReference type="Proteomes" id="UP001595979"/>
    </source>
</evidence>
<dbReference type="InterPro" id="IPR029058">
    <property type="entry name" value="AB_hydrolase_fold"/>
</dbReference>
<evidence type="ECO:0000313" key="3">
    <source>
        <dbReference type="EMBL" id="MFC5848808.1"/>
    </source>
</evidence>
<evidence type="ECO:0000256" key="1">
    <source>
        <dbReference type="ARBA" id="ARBA00022801"/>
    </source>
</evidence>
<sequence length="161" mass="16449">MKNLAYAAPEPAGSQGHLLNLYVPRGTGGPVPVVLWVAGSGGLLENGRDGSNLVAAHLNPAGIAVAGVAIRSSGNATFPGRLSDIKAALRWLRANAARDHLDPGRIGILGESSGGWTAVMAAVTGGNAALEATWACRAAPARCRARSPSPRPPTSGRWTRT</sequence>
<keyword evidence="4" id="KW-1185">Reference proteome</keyword>
<dbReference type="InterPro" id="IPR049492">
    <property type="entry name" value="BD-FAE-like_dom"/>
</dbReference>
<reference evidence="4" key="1">
    <citation type="journal article" date="2019" name="Int. J. Syst. Evol. Microbiol.">
        <title>The Global Catalogue of Microorganisms (GCM) 10K type strain sequencing project: providing services to taxonomists for standard genome sequencing and annotation.</title>
        <authorList>
            <consortium name="The Broad Institute Genomics Platform"/>
            <consortium name="The Broad Institute Genome Sequencing Center for Infectious Disease"/>
            <person name="Wu L."/>
            <person name="Ma J."/>
        </authorList>
    </citation>
    <scope>NUCLEOTIDE SEQUENCE [LARGE SCALE GENOMIC DNA]</scope>
    <source>
        <strain evidence="4">CGMCC 1.15053</strain>
    </source>
</reference>
<keyword evidence="1 3" id="KW-0378">Hydrolase</keyword>
<accession>A0ABW1DLI7</accession>
<dbReference type="RefSeq" id="WP_380049201.1">
    <property type="nucleotide sequence ID" value="NZ_JBHSOH010000011.1"/>
</dbReference>
<dbReference type="PANTHER" id="PTHR48081">
    <property type="entry name" value="AB HYDROLASE SUPERFAMILY PROTEIN C4A8.06C"/>
    <property type="match status" value="1"/>
</dbReference>
<protein>
    <submittedName>
        <fullName evidence="3">Alpha/beta hydrolase fold domain-containing protein</fullName>
    </submittedName>
</protein>
<dbReference type="GO" id="GO:0016787">
    <property type="term" value="F:hydrolase activity"/>
    <property type="evidence" value="ECO:0007669"/>
    <property type="project" value="UniProtKB-KW"/>
</dbReference>
<evidence type="ECO:0000259" key="2">
    <source>
        <dbReference type="Pfam" id="PF20434"/>
    </source>
</evidence>
<organism evidence="3 4">
    <name type="scientific">Deinococcus petrolearius</name>
    <dbReference type="NCBI Taxonomy" id="1751295"/>
    <lineage>
        <taxon>Bacteria</taxon>
        <taxon>Thermotogati</taxon>
        <taxon>Deinococcota</taxon>
        <taxon>Deinococci</taxon>
        <taxon>Deinococcales</taxon>
        <taxon>Deinococcaceae</taxon>
        <taxon>Deinococcus</taxon>
    </lineage>
</organism>
<proteinExistence type="predicted"/>
<dbReference type="Proteomes" id="UP001595979">
    <property type="component" value="Unassembled WGS sequence"/>
</dbReference>
<gene>
    <name evidence="3" type="ORF">ACFPQ6_10850</name>
</gene>
<feature type="domain" description="BD-FAE-like" evidence="2">
    <location>
        <begin position="19"/>
        <end position="133"/>
    </location>
</feature>
<dbReference type="SUPFAM" id="SSF53474">
    <property type="entry name" value="alpha/beta-Hydrolases"/>
    <property type="match status" value="1"/>
</dbReference>
<comment type="caution">
    <text evidence="3">The sequence shown here is derived from an EMBL/GenBank/DDBJ whole genome shotgun (WGS) entry which is preliminary data.</text>
</comment>
<dbReference type="EMBL" id="JBHSOH010000011">
    <property type="protein sequence ID" value="MFC5848808.1"/>
    <property type="molecule type" value="Genomic_DNA"/>
</dbReference>
<dbReference type="Pfam" id="PF20434">
    <property type="entry name" value="BD-FAE"/>
    <property type="match status" value="1"/>
</dbReference>
<name>A0ABW1DLI7_9DEIO</name>
<dbReference type="InterPro" id="IPR050300">
    <property type="entry name" value="GDXG_lipolytic_enzyme"/>
</dbReference>
<dbReference type="PANTHER" id="PTHR48081:SF13">
    <property type="entry name" value="ALPHA_BETA HYDROLASE"/>
    <property type="match status" value="1"/>
</dbReference>
<dbReference type="Gene3D" id="3.40.50.1820">
    <property type="entry name" value="alpha/beta hydrolase"/>
    <property type="match status" value="1"/>
</dbReference>